<dbReference type="EMBL" id="CP027861">
    <property type="protein sequence ID" value="AVQ00312.1"/>
    <property type="molecule type" value="Genomic_DNA"/>
</dbReference>
<dbReference type="AlphaFoldDB" id="A0A2P1PZN8"/>
<evidence type="ECO:0000313" key="2">
    <source>
        <dbReference type="Proteomes" id="UP000241074"/>
    </source>
</evidence>
<accession>A0A2P1PZN8</accession>
<proteinExistence type="predicted"/>
<reference evidence="1 2" key="1">
    <citation type="submission" date="2018-03" db="EMBL/GenBank/DDBJ databases">
        <title>Ahniella affigens gen. nov., sp. nov., a gammaproteobacterium isolated from sandy soil near a stream.</title>
        <authorList>
            <person name="Ko Y."/>
            <person name="Kim J.-H."/>
        </authorList>
    </citation>
    <scope>NUCLEOTIDE SEQUENCE [LARGE SCALE GENOMIC DNA]</scope>
    <source>
        <strain evidence="1 2">D13</strain>
        <plasmid evidence="2">Plasmid unnamed</plasmid>
    </source>
</reference>
<dbReference type="KEGG" id="xba:C7S18_23735"/>
<reference evidence="1 2" key="2">
    <citation type="submission" date="2018-03" db="EMBL/GenBank/DDBJ databases">
        <authorList>
            <person name="Keele B.F."/>
        </authorList>
    </citation>
    <scope>NUCLEOTIDE SEQUENCE [LARGE SCALE GENOMIC DNA]</scope>
    <source>
        <strain evidence="1 2">D13</strain>
        <plasmid evidence="2">Plasmid unnamed</plasmid>
    </source>
</reference>
<gene>
    <name evidence="1" type="ORF">C7S18_23735</name>
</gene>
<sequence>MTQTMLLIRGMKTMRTGTINRAELVELVETCAIRSARVVRVQEGWVAMVYDGHQEYVLTAAQSRQPKVFKGFATAINLLQRIGVARAEVDAGHSDERDRHAIDLAQFAEHDAWFRAEVRQALEEAEEANPRWINHTTVRSDGERRQGEWCETALGLVGERDGTIQIQYIADAIMRRVQHFKDATSEDESGRLTERAIRIDLFKYGAGPDDVLKVCGSLLLDLAEMSADRSLVPTALALQRIAVAYRAEQDELEETRHLVDAEHFAYAQQVRKLCIDFFYKSTPPNVRVDMSAHREAVAAARDAGGDPKILDALDRYLDEKKALAKIYLSVREHFGINHYYATAASLPTTKEIASAAETALADVMDRAGSFVPVRIALALKRT</sequence>
<keyword evidence="1" id="KW-0614">Plasmid</keyword>
<name>A0A2P1PZN8_9GAMM</name>
<evidence type="ECO:0000313" key="1">
    <source>
        <dbReference type="EMBL" id="AVQ00312.1"/>
    </source>
</evidence>
<geneLocation type="plasmid" evidence="1">
    <name>unnamed</name>
</geneLocation>
<organism evidence="1 2">
    <name type="scientific">Ahniella affigens</name>
    <dbReference type="NCBI Taxonomy" id="2021234"/>
    <lineage>
        <taxon>Bacteria</taxon>
        <taxon>Pseudomonadati</taxon>
        <taxon>Pseudomonadota</taxon>
        <taxon>Gammaproteobacteria</taxon>
        <taxon>Lysobacterales</taxon>
        <taxon>Rhodanobacteraceae</taxon>
        <taxon>Ahniella</taxon>
    </lineage>
</organism>
<protein>
    <submittedName>
        <fullName evidence="1">Uncharacterized protein</fullName>
    </submittedName>
</protein>
<keyword evidence="2" id="KW-1185">Reference proteome</keyword>
<dbReference type="Proteomes" id="UP000241074">
    <property type="component" value="Plasmid unnamed"/>
</dbReference>